<sequence length="210" mass="23077">MTQFRELPVFRYVEEVASPNPTPGGGSVAALCGALGAALSAMVAGITLKREKFKDAWNSMEKVKGEAEELSEIFLRLAEDDSKAYLRVLAAYGLPKGTEAEKAARQANLQEAFKKAAEVPLQTLRVVERLMRGVEKTIKEGNPNALNDAGAAAYIARAAGIIALQNIRTNLFNIRDASFVREYEEETRELMENIDGLFSRADAMVRERLP</sequence>
<gene>
    <name evidence="3" type="ORF">DAMNIGENAA_03460</name>
</gene>
<dbReference type="GO" id="GO:0003824">
    <property type="term" value="F:catalytic activity"/>
    <property type="evidence" value="ECO:0007669"/>
    <property type="project" value="InterPro"/>
</dbReference>
<dbReference type="AlphaFoldDB" id="A0A9W6FRF1"/>
<keyword evidence="1" id="KW-0812">Transmembrane</keyword>
<keyword evidence="4" id="KW-1185">Reference proteome</keyword>
<dbReference type="SUPFAM" id="SSF101262">
    <property type="entry name" value="Methenyltetrahydrofolate cyclohydrolase-like"/>
    <property type="match status" value="1"/>
</dbReference>
<dbReference type="RefSeq" id="WP_281791933.1">
    <property type="nucleotide sequence ID" value="NZ_BSDR01000001.1"/>
</dbReference>
<feature type="domain" description="Cyclodeaminase/cyclohydrolase" evidence="2">
    <location>
        <begin position="11"/>
        <end position="188"/>
    </location>
</feature>
<feature type="transmembrane region" description="Helical" evidence="1">
    <location>
        <begin position="28"/>
        <end position="48"/>
    </location>
</feature>
<dbReference type="Pfam" id="PF04961">
    <property type="entry name" value="FTCD_C"/>
    <property type="match status" value="1"/>
</dbReference>
<dbReference type="EMBL" id="BSDR01000001">
    <property type="protein sequence ID" value="GLI32913.1"/>
    <property type="molecule type" value="Genomic_DNA"/>
</dbReference>
<keyword evidence="1" id="KW-0472">Membrane</keyword>
<evidence type="ECO:0000313" key="3">
    <source>
        <dbReference type="EMBL" id="GLI32913.1"/>
    </source>
</evidence>
<dbReference type="Gene3D" id="1.20.120.680">
    <property type="entry name" value="Formiminotetrahydrofolate cyclodeaminase monomer, up-and-down helical bundle"/>
    <property type="match status" value="1"/>
</dbReference>
<evidence type="ECO:0000259" key="2">
    <source>
        <dbReference type="Pfam" id="PF04961"/>
    </source>
</evidence>
<keyword evidence="1" id="KW-1133">Transmembrane helix</keyword>
<reference evidence="3" key="1">
    <citation type="submission" date="2022-12" db="EMBL/GenBank/DDBJ databases">
        <title>Reference genome sequencing for broad-spectrum identification of bacterial and archaeal isolates by mass spectrometry.</title>
        <authorList>
            <person name="Sekiguchi Y."/>
            <person name="Tourlousse D.M."/>
        </authorList>
    </citation>
    <scope>NUCLEOTIDE SEQUENCE</scope>
    <source>
        <strain evidence="3">ASRB1</strain>
    </source>
</reference>
<dbReference type="InterPro" id="IPR036178">
    <property type="entry name" value="Formintransfe-cycloase-like_sf"/>
</dbReference>
<evidence type="ECO:0000313" key="4">
    <source>
        <dbReference type="Proteomes" id="UP001144372"/>
    </source>
</evidence>
<name>A0A9W6FRF1_9BACT</name>
<proteinExistence type="predicted"/>
<organism evidence="3 4">
    <name type="scientific">Desulforhabdus amnigena</name>
    <dbReference type="NCBI Taxonomy" id="40218"/>
    <lineage>
        <taxon>Bacteria</taxon>
        <taxon>Pseudomonadati</taxon>
        <taxon>Thermodesulfobacteriota</taxon>
        <taxon>Syntrophobacteria</taxon>
        <taxon>Syntrophobacterales</taxon>
        <taxon>Syntrophobacteraceae</taxon>
        <taxon>Desulforhabdus</taxon>
    </lineage>
</organism>
<comment type="caution">
    <text evidence="3">The sequence shown here is derived from an EMBL/GenBank/DDBJ whole genome shotgun (WGS) entry which is preliminary data.</text>
</comment>
<evidence type="ECO:0000256" key="1">
    <source>
        <dbReference type="SAM" id="Phobius"/>
    </source>
</evidence>
<dbReference type="Proteomes" id="UP001144372">
    <property type="component" value="Unassembled WGS sequence"/>
</dbReference>
<accession>A0A9W6FRF1</accession>
<dbReference type="InterPro" id="IPR007044">
    <property type="entry name" value="Cyclodeamin/CycHdrlase"/>
</dbReference>
<protein>
    <submittedName>
        <fullName evidence="3">Methenyltetrahydrofolate cyclohydrolase</fullName>
    </submittedName>
</protein>